<dbReference type="AlphaFoldDB" id="A0A2H0XAG2"/>
<dbReference type="PANTHER" id="PTHR22683">
    <property type="entry name" value="SPORULATION PROTEIN RELATED"/>
    <property type="match status" value="1"/>
</dbReference>
<dbReference type="CDD" id="cd01127">
    <property type="entry name" value="TrwB_TraG_TraD_VirD4"/>
    <property type="match status" value="1"/>
</dbReference>
<dbReference type="InterPro" id="IPR041027">
    <property type="entry name" value="FtsK_alpha"/>
</dbReference>
<evidence type="ECO:0000256" key="6">
    <source>
        <dbReference type="SAM" id="Phobius"/>
    </source>
</evidence>
<protein>
    <submittedName>
        <fullName evidence="8">DNA translocase FtsK</fullName>
    </submittedName>
</protein>
<keyword evidence="2 5" id="KW-0547">Nucleotide-binding</keyword>
<dbReference type="SMART" id="SM00843">
    <property type="entry name" value="Ftsk_gamma"/>
    <property type="match status" value="1"/>
</dbReference>
<dbReference type="Pfam" id="PF01580">
    <property type="entry name" value="FtsK_SpoIIIE"/>
    <property type="match status" value="1"/>
</dbReference>
<dbReference type="Proteomes" id="UP000231098">
    <property type="component" value="Unassembled WGS sequence"/>
</dbReference>
<dbReference type="InterPro" id="IPR002543">
    <property type="entry name" value="FtsK_dom"/>
</dbReference>
<dbReference type="SUPFAM" id="SSF46785">
    <property type="entry name" value="Winged helix' DNA-binding domain"/>
    <property type="match status" value="1"/>
</dbReference>
<dbReference type="InterPro" id="IPR027417">
    <property type="entry name" value="P-loop_NTPase"/>
</dbReference>
<dbReference type="SUPFAM" id="SSF52540">
    <property type="entry name" value="P-loop containing nucleoside triphosphate hydrolases"/>
    <property type="match status" value="1"/>
</dbReference>
<dbReference type="Pfam" id="PF09397">
    <property type="entry name" value="FtsK_gamma"/>
    <property type="match status" value="1"/>
</dbReference>
<dbReference type="SMART" id="SM00382">
    <property type="entry name" value="AAA"/>
    <property type="match status" value="1"/>
</dbReference>
<evidence type="ECO:0000256" key="5">
    <source>
        <dbReference type="PROSITE-ProRule" id="PRU00289"/>
    </source>
</evidence>
<dbReference type="InterPro" id="IPR018541">
    <property type="entry name" value="Ftsk_gamma"/>
</dbReference>
<organism evidence="8 9">
    <name type="scientific">candidate division WWE3 bacterium CG08_land_8_20_14_0_20_41_15</name>
    <dbReference type="NCBI Taxonomy" id="1975086"/>
    <lineage>
        <taxon>Bacteria</taxon>
        <taxon>Katanobacteria</taxon>
    </lineage>
</organism>
<dbReference type="PROSITE" id="PS50901">
    <property type="entry name" value="FTSK"/>
    <property type="match status" value="1"/>
</dbReference>
<dbReference type="InterPro" id="IPR036388">
    <property type="entry name" value="WH-like_DNA-bd_sf"/>
</dbReference>
<feature type="transmembrane region" description="Helical" evidence="6">
    <location>
        <begin position="90"/>
        <end position="109"/>
    </location>
</feature>
<evidence type="ECO:0000256" key="2">
    <source>
        <dbReference type="ARBA" id="ARBA00022741"/>
    </source>
</evidence>
<keyword evidence="6" id="KW-0812">Transmembrane</keyword>
<feature type="transmembrane region" description="Helical" evidence="6">
    <location>
        <begin position="54"/>
        <end position="78"/>
    </location>
</feature>
<dbReference type="PANTHER" id="PTHR22683:SF41">
    <property type="entry name" value="DNA TRANSLOCASE FTSK"/>
    <property type="match status" value="1"/>
</dbReference>
<dbReference type="Gene3D" id="3.30.980.40">
    <property type="match status" value="1"/>
</dbReference>
<evidence type="ECO:0000313" key="8">
    <source>
        <dbReference type="EMBL" id="PIS21851.1"/>
    </source>
</evidence>
<evidence type="ECO:0000256" key="1">
    <source>
        <dbReference type="ARBA" id="ARBA00006474"/>
    </source>
</evidence>
<keyword evidence="6" id="KW-0472">Membrane</keyword>
<accession>A0A2H0XAG2</accession>
<keyword evidence="3 5" id="KW-0067">ATP-binding</keyword>
<feature type="binding site" evidence="5">
    <location>
        <begin position="401"/>
        <end position="408"/>
    </location>
    <ligand>
        <name>ATP</name>
        <dbReference type="ChEBI" id="CHEBI:30616"/>
    </ligand>
</feature>
<proteinExistence type="inferred from homology"/>
<keyword evidence="4" id="KW-0238">DNA-binding</keyword>
<evidence type="ECO:0000259" key="7">
    <source>
        <dbReference type="PROSITE" id="PS50901"/>
    </source>
</evidence>
<comment type="similarity">
    <text evidence="1">Belongs to the FtsK/SpoIIIE/SftA family.</text>
</comment>
<name>A0A2H0XAG2_UNCKA</name>
<feature type="domain" description="FtsK" evidence="7">
    <location>
        <begin position="384"/>
        <end position="571"/>
    </location>
</feature>
<evidence type="ECO:0000256" key="4">
    <source>
        <dbReference type="ARBA" id="ARBA00023125"/>
    </source>
</evidence>
<dbReference type="InterPro" id="IPR003593">
    <property type="entry name" value="AAA+_ATPase"/>
</dbReference>
<dbReference type="InterPro" id="IPR036390">
    <property type="entry name" value="WH_DNA-bd_sf"/>
</dbReference>
<sequence length="709" mass="77649">MSRRGRHKKLFKFRLKKGNLQSLTAIFLFFVSGLSLIAYFFPTAYINSIVKAKLIFYFGGVGAPLFPLLVLLLGLIIFDKIRSEFIQIRVFFGIFLGSVSILVFSTLIGRDGGLAGKFVSENLREAVSTPGAFLTTFTFLIASFLITFNTNLDSFVDFLVTLLTPIKKIPEIFSSFGKLFSKKDSSSEEVVVGESVQKTEGNGAPTFQIIASPSEPVSAEANKTGKEIREEALREDTVTNMPYSDQVWEYPSIDLLSDIQGPPANRGDVKKNASIIEKTLDSFGVKAKVVEVNMGPAVTQYALESAQGTKITKITNLQSDLAMALASPTGSVRIEAPIPGKSLIGVEVPNFSPALVTIKSVMTSEQMRKMKSKLTVALGLDVSGTPWVVDIAKMPHILVAGATGSGKSILLHSFMTSLLFRASPAECKFILIDPKRVELPLYNDIPHLLTPVIVDPMKALPSLKWALAEMTRRYRLFENAKVRDIDGYNEMSGFQALPYIVIMVDELADLMSAAAVEVEKTVCRLAQMSRATGIHLVLATQRPSVDVITGLIKANIPCRIAFNVVSQVDSRVIIDQAGAEKLLGRGDMFFVPPESSRPIRLQGAFVSEKERMGLVEFLKKSNIKPDYKEEVTELSPAEGGKPMGSKSNDPLFDQAVEIICQYDRASSSLLQRRLQIGYARAARLLDELEARGIVSPADGSKPRSVKKPS</sequence>
<keyword evidence="6" id="KW-1133">Transmembrane helix</keyword>
<dbReference type="EMBL" id="PEYV01000011">
    <property type="protein sequence ID" value="PIS21851.1"/>
    <property type="molecule type" value="Genomic_DNA"/>
</dbReference>
<dbReference type="GO" id="GO:0005524">
    <property type="term" value="F:ATP binding"/>
    <property type="evidence" value="ECO:0007669"/>
    <property type="project" value="UniProtKB-UniRule"/>
</dbReference>
<dbReference type="Gene3D" id="3.40.50.300">
    <property type="entry name" value="P-loop containing nucleotide triphosphate hydrolases"/>
    <property type="match status" value="1"/>
</dbReference>
<dbReference type="InterPro" id="IPR050206">
    <property type="entry name" value="FtsK/SpoIIIE/SftA"/>
</dbReference>
<evidence type="ECO:0000256" key="3">
    <source>
        <dbReference type="ARBA" id="ARBA00022840"/>
    </source>
</evidence>
<evidence type="ECO:0000313" key="9">
    <source>
        <dbReference type="Proteomes" id="UP000231098"/>
    </source>
</evidence>
<reference evidence="9" key="1">
    <citation type="submission" date="2017-09" db="EMBL/GenBank/DDBJ databases">
        <title>Depth-based differentiation of microbial function through sediment-hosted aquifers and enrichment of novel symbionts in the deep terrestrial subsurface.</title>
        <authorList>
            <person name="Probst A.J."/>
            <person name="Ladd B."/>
            <person name="Jarett J.K."/>
            <person name="Geller-Mcgrath D.E."/>
            <person name="Sieber C.M.K."/>
            <person name="Emerson J.B."/>
            <person name="Anantharaman K."/>
            <person name="Thomas B.C."/>
            <person name="Malmstrom R."/>
            <person name="Stieglmeier M."/>
            <person name="Klingl A."/>
            <person name="Woyke T."/>
            <person name="Ryan C.M."/>
            <person name="Banfield J.F."/>
        </authorList>
    </citation>
    <scope>NUCLEOTIDE SEQUENCE [LARGE SCALE GENOMIC DNA]</scope>
</reference>
<dbReference type="GO" id="GO:0003677">
    <property type="term" value="F:DNA binding"/>
    <property type="evidence" value="ECO:0007669"/>
    <property type="project" value="UniProtKB-KW"/>
</dbReference>
<gene>
    <name evidence="8" type="ORF">COT51_00545</name>
</gene>
<dbReference type="Pfam" id="PF17854">
    <property type="entry name" value="FtsK_alpha"/>
    <property type="match status" value="1"/>
</dbReference>
<comment type="caution">
    <text evidence="8">The sequence shown here is derived from an EMBL/GenBank/DDBJ whole genome shotgun (WGS) entry which is preliminary data.</text>
</comment>
<feature type="transmembrane region" description="Helical" evidence="6">
    <location>
        <begin position="20"/>
        <end position="42"/>
    </location>
</feature>
<dbReference type="Gene3D" id="1.10.10.10">
    <property type="entry name" value="Winged helix-like DNA-binding domain superfamily/Winged helix DNA-binding domain"/>
    <property type="match status" value="1"/>
</dbReference>